<keyword evidence="3" id="KW-0472">Membrane</keyword>
<feature type="transmembrane region" description="Helical" evidence="3">
    <location>
        <begin position="326"/>
        <end position="345"/>
    </location>
</feature>
<keyword evidence="5" id="KW-0012">Acyltransferase</keyword>
<feature type="transmembrane region" description="Helical" evidence="3">
    <location>
        <begin position="178"/>
        <end position="201"/>
    </location>
</feature>
<feature type="domain" description="Acyltransferase 3" evidence="4">
    <location>
        <begin position="5"/>
        <end position="338"/>
    </location>
</feature>
<dbReference type="PANTHER" id="PTHR23028:SF134">
    <property type="entry name" value="PUTATIVE (AFU_ORTHOLOGUE AFUA_4G08520)-RELATED"/>
    <property type="match status" value="1"/>
</dbReference>
<dbReference type="InterPro" id="IPR002656">
    <property type="entry name" value="Acyl_transf_3_dom"/>
</dbReference>
<feature type="transmembrane region" description="Helical" evidence="3">
    <location>
        <begin position="48"/>
        <end position="65"/>
    </location>
</feature>
<feature type="transmembrane region" description="Helical" evidence="3">
    <location>
        <begin position="258"/>
        <end position="276"/>
    </location>
</feature>
<organism evidence="5 6">
    <name type="scientific">Paenibacillus lautus</name>
    <name type="common">Bacillus lautus</name>
    <dbReference type="NCBI Taxonomy" id="1401"/>
    <lineage>
        <taxon>Bacteria</taxon>
        <taxon>Bacillati</taxon>
        <taxon>Bacillota</taxon>
        <taxon>Bacilli</taxon>
        <taxon>Bacillales</taxon>
        <taxon>Paenibacillaceae</taxon>
        <taxon>Paenibacillus</taxon>
    </lineage>
</organism>
<keyword evidence="6" id="KW-1185">Reference proteome</keyword>
<accession>A0A385THJ0</accession>
<feature type="transmembrane region" description="Helical" evidence="3">
    <location>
        <begin position="86"/>
        <end position="104"/>
    </location>
</feature>
<keyword evidence="3" id="KW-0812">Transmembrane</keyword>
<feature type="transmembrane region" description="Helical" evidence="3">
    <location>
        <begin position="296"/>
        <end position="314"/>
    </location>
</feature>
<evidence type="ECO:0000256" key="1">
    <source>
        <dbReference type="ARBA" id="ARBA00004370"/>
    </source>
</evidence>
<evidence type="ECO:0000256" key="2">
    <source>
        <dbReference type="ARBA" id="ARBA00007400"/>
    </source>
</evidence>
<sequence>MKKLEYLEGLRGVAALIVVIAHFGQFFYNRQLFIEQSLISATPLNLIYNGNFAVCIFFILSGYVLSRRYFLERNQALLTSGAIRRYIRLFIPVSFSVILAYFLLVTDSFKYFSIYTLNEMYTTADHNFLKMLKTLTYNIFFTYDSSYNPVLWTMTYEFLGSLLIFSFLALFGKSRKRLLMYLVMITVFWDSYYLAFILGLILSDFKNSPDWNFSVTMSRKFNVSFLLIGVLFASYPFTPVENTIYQYLQVPFLHANFFRFYHIAGAFFIIVVIINSKFLQHLLSYSQITYLGRVSFSVYLLHFPIMSSFSFLVFDKFLKFFSYKISFILTFLISLPLIFVCANFMEKYIDAKGITYSKKLYSKFFK</sequence>
<name>A0A385THJ0_PAELA</name>
<gene>
    <name evidence="5" type="ORF">D5F53_00770</name>
</gene>
<dbReference type="KEGG" id="plw:D5F53_00770"/>
<keyword evidence="3" id="KW-1133">Transmembrane helix</keyword>
<feature type="transmembrane region" description="Helical" evidence="3">
    <location>
        <begin position="150"/>
        <end position="171"/>
    </location>
</feature>
<dbReference type="RefSeq" id="WP_119846211.1">
    <property type="nucleotide sequence ID" value="NZ_CP032412.1"/>
</dbReference>
<keyword evidence="5" id="KW-0808">Transferase</keyword>
<dbReference type="Proteomes" id="UP000266552">
    <property type="component" value="Chromosome"/>
</dbReference>
<feature type="transmembrane region" description="Helical" evidence="3">
    <location>
        <begin position="12"/>
        <end position="28"/>
    </location>
</feature>
<dbReference type="EMBL" id="CP032412">
    <property type="protein sequence ID" value="AYB41917.1"/>
    <property type="molecule type" value="Genomic_DNA"/>
</dbReference>
<evidence type="ECO:0000313" key="6">
    <source>
        <dbReference type="Proteomes" id="UP000266552"/>
    </source>
</evidence>
<protein>
    <submittedName>
        <fullName evidence="5">Acyltransferase</fullName>
    </submittedName>
</protein>
<reference evidence="5 6" key="1">
    <citation type="submission" date="2018-09" db="EMBL/GenBank/DDBJ databases">
        <title>Genome Sequence of Paenibacillus lautus Strain E7593-69, Azo Dye-Degrading Bacteria, Isolated from Commercial Tattoo Inks.</title>
        <authorList>
            <person name="Nho S.W."/>
            <person name="Kim S.-J."/>
            <person name="Kweon O."/>
            <person name="Cerniglia C.E."/>
        </authorList>
    </citation>
    <scope>NUCLEOTIDE SEQUENCE [LARGE SCALE GENOMIC DNA]</scope>
    <source>
        <strain evidence="5 6">E7593-69</strain>
    </source>
</reference>
<comment type="similarity">
    <text evidence="2">Belongs to the acyltransferase 3 family.</text>
</comment>
<evidence type="ECO:0000259" key="4">
    <source>
        <dbReference type="Pfam" id="PF01757"/>
    </source>
</evidence>
<dbReference type="AlphaFoldDB" id="A0A385THJ0"/>
<feature type="transmembrane region" description="Helical" evidence="3">
    <location>
        <begin position="221"/>
        <end position="238"/>
    </location>
</feature>
<proteinExistence type="inferred from homology"/>
<dbReference type="PANTHER" id="PTHR23028">
    <property type="entry name" value="ACETYLTRANSFERASE"/>
    <property type="match status" value="1"/>
</dbReference>
<dbReference type="InterPro" id="IPR050879">
    <property type="entry name" value="Acyltransferase_3"/>
</dbReference>
<dbReference type="GO" id="GO:0016747">
    <property type="term" value="F:acyltransferase activity, transferring groups other than amino-acyl groups"/>
    <property type="evidence" value="ECO:0007669"/>
    <property type="project" value="InterPro"/>
</dbReference>
<evidence type="ECO:0000313" key="5">
    <source>
        <dbReference type="EMBL" id="AYB41917.1"/>
    </source>
</evidence>
<comment type="subcellular location">
    <subcellularLocation>
        <location evidence="1">Membrane</location>
    </subcellularLocation>
</comment>
<dbReference type="Pfam" id="PF01757">
    <property type="entry name" value="Acyl_transf_3"/>
    <property type="match status" value="1"/>
</dbReference>
<evidence type="ECO:0000256" key="3">
    <source>
        <dbReference type="SAM" id="Phobius"/>
    </source>
</evidence>